<dbReference type="EMBL" id="SIPC01000009">
    <property type="protein sequence ID" value="TAX64403.1"/>
    <property type="molecule type" value="Genomic_DNA"/>
</dbReference>
<protein>
    <submittedName>
        <fullName evidence="1">Uncharacterized protein</fullName>
    </submittedName>
</protein>
<comment type="caution">
    <text evidence="1">The sequence shown here is derived from an EMBL/GenBank/DDBJ whole genome shotgun (WGS) entry which is preliminary data.</text>
</comment>
<sequence>MNLEDWILALVSSGALLLVGRHLLKTSIEKSVAHVFDRELEKVKADLRRKDAEISDLRAGALSGLSARQAELDRRMIQAASNLWTATIRQRRFYALAGMVSRLNLQEIRKATETNPQEKDKMMQLGEMLWKLSMAESVPPVEFPPDNDQIFVPPQAWLCFNALRTIGSSAIAIIGTIKSGAPLSLLKDSVELNEELKLALPDQADFINKYPDSGPYLLIKELEDRIFASLVRAMNENDSALRAVEAASEIVAHSKLMVPDELPALVPDALKVDPPQLKELPG</sequence>
<gene>
    <name evidence="1" type="ORF">ELI03_34675</name>
</gene>
<proteinExistence type="predicted"/>
<evidence type="ECO:0000313" key="2">
    <source>
        <dbReference type="Proteomes" id="UP000293652"/>
    </source>
</evidence>
<dbReference type="RefSeq" id="WP_130751229.1">
    <property type="nucleotide sequence ID" value="NZ_SIPC01000009.1"/>
</dbReference>
<dbReference type="AlphaFoldDB" id="A0A4Q8XVT4"/>
<accession>A0A4Q8XVT4</accession>
<name>A0A4Q8XVT4_RHILE</name>
<evidence type="ECO:0000313" key="1">
    <source>
        <dbReference type="EMBL" id="TAX64403.1"/>
    </source>
</evidence>
<dbReference type="Proteomes" id="UP000293652">
    <property type="component" value="Unassembled WGS sequence"/>
</dbReference>
<reference evidence="1 2" key="1">
    <citation type="submission" date="2019-02" db="EMBL/GenBank/DDBJ databases">
        <title>The genomic architecture of introgression among sibling species of bacteria.</title>
        <authorList>
            <person name="Cavassim M.I.A."/>
            <person name="Moeskjaer S."/>
            <person name="Moslemi C."/>
            <person name="Fields B."/>
            <person name="Bachmann A."/>
            <person name="Vilhjalmsson B."/>
            <person name="Schierup M.H."/>
            <person name="Young J.P.W."/>
            <person name="Andersen S.U."/>
        </authorList>
    </citation>
    <scope>NUCLEOTIDE SEQUENCE [LARGE SCALE GENOMIC DNA]</scope>
    <source>
        <strain evidence="1 2">SM145A</strain>
    </source>
</reference>
<organism evidence="1 2">
    <name type="scientific">Rhizobium leguminosarum</name>
    <dbReference type="NCBI Taxonomy" id="384"/>
    <lineage>
        <taxon>Bacteria</taxon>
        <taxon>Pseudomonadati</taxon>
        <taxon>Pseudomonadota</taxon>
        <taxon>Alphaproteobacteria</taxon>
        <taxon>Hyphomicrobiales</taxon>
        <taxon>Rhizobiaceae</taxon>
        <taxon>Rhizobium/Agrobacterium group</taxon>
        <taxon>Rhizobium</taxon>
    </lineage>
</organism>